<dbReference type="EMBL" id="BAABIW010000006">
    <property type="protein sequence ID" value="GAA5017988.1"/>
    <property type="molecule type" value="Genomic_DNA"/>
</dbReference>
<sequence length="192" mass="20631">MSTVWTEWGALTRFLESARVAFARERNLWHSLELADPQIVQITTTTGVRRYQVALASHLAAVDDEVTLYASVLIHTYALTEAAATSKLGIDSRAAGGIETWGKLLLDANGRDWTGVFEGEGGAVEVAVVRNAFAHGTRVIDSAAEARLVAAGASPRTAGDAVSLTYEELRVYRDRLRSLLRTGGVDLTAATT</sequence>
<gene>
    <name evidence="1" type="ORF">GCM10023258_04520</name>
</gene>
<evidence type="ECO:0000313" key="1">
    <source>
        <dbReference type="EMBL" id="GAA5017988.1"/>
    </source>
</evidence>
<proteinExistence type="predicted"/>
<evidence type="ECO:0000313" key="2">
    <source>
        <dbReference type="Proteomes" id="UP001500427"/>
    </source>
</evidence>
<evidence type="ECO:0008006" key="3">
    <source>
        <dbReference type="Google" id="ProtNLM"/>
    </source>
</evidence>
<accession>A0ABP9J1V5</accession>
<name>A0ABP9J1V5_9MICO</name>
<dbReference type="RefSeq" id="WP_345505802.1">
    <property type="nucleotide sequence ID" value="NZ_BAABIW010000006.1"/>
</dbReference>
<protein>
    <recommendedName>
        <fullName evidence="3">MAE-28990/MAE-18760-like HEPN domain-containing protein</fullName>
    </recommendedName>
</protein>
<reference evidence="2" key="1">
    <citation type="journal article" date="2019" name="Int. J. Syst. Evol. Microbiol.">
        <title>The Global Catalogue of Microorganisms (GCM) 10K type strain sequencing project: providing services to taxonomists for standard genome sequencing and annotation.</title>
        <authorList>
            <consortium name="The Broad Institute Genomics Platform"/>
            <consortium name="The Broad Institute Genome Sequencing Center for Infectious Disease"/>
            <person name="Wu L."/>
            <person name="Ma J."/>
        </authorList>
    </citation>
    <scope>NUCLEOTIDE SEQUENCE [LARGE SCALE GENOMIC DNA]</scope>
    <source>
        <strain evidence="2">JCM 17687</strain>
    </source>
</reference>
<keyword evidence="2" id="KW-1185">Reference proteome</keyword>
<organism evidence="1 2">
    <name type="scientific">Terrabacter aeriphilus</name>
    <dbReference type="NCBI Taxonomy" id="515662"/>
    <lineage>
        <taxon>Bacteria</taxon>
        <taxon>Bacillati</taxon>
        <taxon>Actinomycetota</taxon>
        <taxon>Actinomycetes</taxon>
        <taxon>Micrococcales</taxon>
        <taxon>Intrasporangiaceae</taxon>
        <taxon>Terrabacter</taxon>
    </lineage>
</organism>
<comment type="caution">
    <text evidence="1">The sequence shown here is derived from an EMBL/GenBank/DDBJ whole genome shotgun (WGS) entry which is preliminary data.</text>
</comment>
<dbReference type="Proteomes" id="UP001500427">
    <property type="component" value="Unassembled WGS sequence"/>
</dbReference>